<name>A0A8J5F3E6_ZINOF</name>
<dbReference type="Pfam" id="PF14215">
    <property type="entry name" value="bHLH-MYC_N"/>
    <property type="match status" value="1"/>
</dbReference>
<dbReference type="GO" id="GO:0005634">
    <property type="term" value="C:nucleus"/>
    <property type="evidence" value="ECO:0007669"/>
    <property type="project" value="UniProtKB-SubCell"/>
</dbReference>
<evidence type="ECO:0000256" key="3">
    <source>
        <dbReference type="ARBA" id="ARBA00023242"/>
    </source>
</evidence>
<feature type="domain" description="BHLH" evidence="7">
    <location>
        <begin position="315"/>
        <end position="364"/>
    </location>
</feature>
<feature type="region of interest" description="Disordered" evidence="6">
    <location>
        <begin position="283"/>
        <end position="326"/>
    </location>
</feature>
<comment type="caution">
    <text evidence="8">The sequence shown here is derived from an EMBL/GenBank/DDBJ whole genome shotgun (WGS) entry which is preliminary data.</text>
</comment>
<dbReference type="InterPro" id="IPR025610">
    <property type="entry name" value="MYC/MYB_N"/>
</dbReference>
<gene>
    <name evidence="8" type="ORF">ZIOFF_061929</name>
</gene>
<keyword evidence="5" id="KW-0175">Coiled coil</keyword>
<dbReference type="SMART" id="SM00353">
    <property type="entry name" value="HLH"/>
    <property type="match status" value="1"/>
</dbReference>
<evidence type="ECO:0000313" key="8">
    <source>
        <dbReference type="EMBL" id="KAG6478486.1"/>
    </source>
</evidence>
<keyword evidence="9" id="KW-1185">Reference proteome</keyword>
<reference evidence="8 9" key="1">
    <citation type="submission" date="2020-08" db="EMBL/GenBank/DDBJ databases">
        <title>Plant Genome Project.</title>
        <authorList>
            <person name="Zhang R.-G."/>
        </authorList>
    </citation>
    <scope>NUCLEOTIDE SEQUENCE [LARGE SCALE GENOMIC DNA]</scope>
    <source>
        <tissue evidence="8">Rhizome</tissue>
    </source>
</reference>
<keyword evidence="2 4" id="KW-0804">Transcription</keyword>
<dbReference type="InterPro" id="IPR011598">
    <property type="entry name" value="bHLH_dom"/>
</dbReference>
<accession>A0A8J5F3E6</accession>
<evidence type="ECO:0000256" key="2">
    <source>
        <dbReference type="ARBA" id="ARBA00023163"/>
    </source>
</evidence>
<dbReference type="OrthoDB" id="1926382at2759"/>
<feature type="coiled-coil region" evidence="5">
    <location>
        <begin position="354"/>
        <end position="381"/>
    </location>
</feature>
<evidence type="ECO:0000256" key="5">
    <source>
        <dbReference type="SAM" id="Coils"/>
    </source>
</evidence>
<sequence length="510" mass="56182">MEIPSSSQRFLQPPSATIPPFAAAQLPRETLQQRLRSLIDGARQSWTYAIFWKSTRSDASTVLAWDDGYYHGCGEEKRKPGAGASTLSKEEQEHRKRVLRQLNAMVSGGDDSPDEEVTDTEWFFLVSMTQTFAPGAGLPGQALLSSSPVWLTGADAMVEAPCERARQAMAFGLRTIACVPLVGGAVMELGSTREVNQSSEFLNKIRALFSHRNYYGLPLPSPTLPLPDPCAMYFPISQPAGSLCVDKHIPREIRQSTSSNDEGFLCTSAPAPTTVVKLEGLLAGDGSDQSEREASAMKPDKTPKKRGRKPAKGREEPVDHVEAERQRREKLNQKFYALRSVVPNVSKMDKASLLADAVTYINQLRRKSQALEAELGALRSEIEAIAAGSRQTPPPIPSSGRRCVGELEVEVKILGWEAMIRVQSDRQWHPAARLMVALSELDLEVHYANVSVVKELMIQQVNVKMTSRIYTQEQLTNALFASVAGCGRSDHTAFLYQLDYVREGLGGPIR</sequence>
<evidence type="ECO:0000256" key="1">
    <source>
        <dbReference type="ARBA" id="ARBA00023015"/>
    </source>
</evidence>
<dbReference type="AlphaFoldDB" id="A0A8J5F3E6"/>
<comment type="subcellular location">
    <subcellularLocation>
        <location evidence="4">Nucleus</location>
    </subcellularLocation>
</comment>
<evidence type="ECO:0000256" key="6">
    <source>
        <dbReference type="SAM" id="MobiDB-lite"/>
    </source>
</evidence>
<feature type="compositionally biased region" description="Basic and acidic residues" evidence="6">
    <location>
        <begin position="289"/>
        <end position="302"/>
    </location>
</feature>
<keyword evidence="1 4" id="KW-0805">Transcription regulation</keyword>
<dbReference type="Proteomes" id="UP000734854">
    <property type="component" value="Unassembled WGS sequence"/>
</dbReference>
<dbReference type="InterPro" id="IPR045084">
    <property type="entry name" value="AIB/MYC-like"/>
</dbReference>
<keyword evidence="3 4" id="KW-0539">Nucleus</keyword>
<dbReference type="GO" id="GO:0046983">
    <property type="term" value="F:protein dimerization activity"/>
    <property type="evidence" value="ECO:0007669"/>
    <property type="project" value="InterPro"/>
</dbReference>
<dbReference type="Pfam" id="PF00010">
    <property type="entry name" value="HLH"/>
    <property type="match status" value="1"/>
</dbReference>
<organism evidence="8 9">
    <name type="scientific">Zingiber officinale</name>
    <name type="common">Ginger</name>
    <name type="synonym">Amomum zingiber</name>
    <dbReference type="NCBI Taxonomy" id="94328"/>
    <lineage>
        <taxon>Eukaryota</taxon>
        <taxon>Viridiplantae</taxon>
        <taxon>Streptophyta</taxon>
        <taxon>Embryophyta</taxon>
        <taxon>Tracheophyta</taxon>
        <taxon>Spermatophyta</taxon>
        <taxon>Magnoliopsida</taxon>
        <taxon>Liliopsida</taxon>
        <taxon>Zingiberales</taxon>
        <taxon>Zingiberaceae</taxon>
        <taxon>Zingiber</taxon>
    </lineage>
</organism>
<dbReference type="PROSITE" id="PS50888">
    <property type="entry name" value="BHLH"/>
    <property type="match status" value="1"/>
</dbReference>
<dbReference type="PANTHER" id="PTHR11514">
    <property type="entry name" value="MYC"/>
    <property type="match status" value="1"/>
</dbReference>
<evidence type="ECO:0000313" key="9">
    <source>
        <dbReference type="Proteomes" id="UP000734854"/>
    </source>
</evidence>
<dbReference type="GO" id="GO:0000976">
    <property type="term" value="F:transcription cis-regulatory region binding"/>
    <property type="evidence" value="ECO:0007669"/>
    <property type="project" value="TreeGrafter"/>
</dbReference>
<evidence type="ECO:0000256" key="4">
    <source>
        <dbReference type="RuleBase" id="RU369104"/>
    </source>
</evidence>
<protein>
    <recommendedName>
        <fullName evidence="4">Transcription factor</fullName>
        <shortName evidence="4">bHLH transcription factor</shortName>
    </recommendedName>
    <alternativeName>
        <fullName evidence="4">Basic helix-loop-helix protein</fullName>
    </alternativeName>
</protein>
<proteinExistence type="predicted"/>
<dbReference type="GO" id="GO:0003700">
    <property type="term" value="F:DNA-binding transcription factor activity"/>
    <property type="evidence" value="ECO:0007669"/>
    <property type="project" value="InterPro"/>
</dbReference>
<feature type="compositionally biased region" description="Basic and acidic residues" evidence="6">
    <location>
        <begin position="312"/>
        <end position="326"/>
    </location>
</feature>
<evidence type="ECO:0000259" key="7">
    <source>
        <dbReference type="PROSITE" id="PS50888"/>
    </source>
</evidence>
<dbReference type="PANTHER" id="PTHR11514:SF43">
    <property type="entry name" value="TRANSCRIPTION FACTOR MYC2"/>
    <property type="match status" value="1"/>
</dbReference>
<dbReference type="EMBL" id="JACMSC010000017">
    <property type="protein sequence ID" value="KAG6478486.1"/>
    <property type="molecule type" value="Genomic_DNA"/>
</dbReference>